<reference evidence="5" key="1">
    <citation type="journal article" date="2020" name="Stud. Mycol.">
        <title>101 Dothideomycetes genomes: a test case for predicting lifestyles and emergence of pathogens.</title>
        <authorList>
            <person name="Haridas S."/>
            <person name="Albert R."/>
            <person name="Binder M."/>
            <person name="Bloem J."/>
            <person name="Labutti K."/>
            <person name="Salamov A."/>
            <person name="Andreopoulos B."/>
            <person name="Baker S."/>
            <person name="Barry K."/>
            <person name="Bills G."/>
            <person name="Bluhm B."/>
            <person name="Cannon C."/>
            <person name="Castanera R."/>
            <person name="Culley D."/>
            <person name="Daum C."/>
            <person name="Ezra D."/>
            <person name="Gonzalez J."/>
            <person name="Henrissat B."/>
            <person name="Kuo A."/>
            <person name="Liang C."/>
            <person name="Lipzen A."/>
            <person name="Lutzoni F."/>
            <person name="Magnuson J."/>
            <person name="Mondo S."/>
            <person name="Nolan M."/>
            <person name="Ohm R."/>
            <person name="Pangilinan J."/>
            <person name="Park H.-J."/>
            <person name="Ramirez L."/>
            <person name="Alfaro M."/>
            <person name="Sun H."/>
            <person name="Tritt A."/>
            <person name="Yoshinaga Y."/>
            <person name="Zwiers L.-H."/>
            <person name="Turgeon B."/>
            <person name="Goodwin S."/>
            <person name="Spatafora J."/>
            <person name="Crous P."/>
            <person name="Grigoriev I."/>
        </authorList>
    </citation>
    <scope>NUCLEOTIDE SEQUENCE</scope>
    <source>
        <strain evidence="5">CBS 130266</strain>
    </source>
</reference>
<evidence type="ECO:0000256" key="2">
    <source>
        <dbReference type="SAM" id="MobiDB-lite"/>
    </source>
</evidence>
<feature type="compositionally biased region" description="Acidic residues" evidence="2">
    <location>
        <begin position="481"/>
        <end position="495"/>
    </location>
</feature>
<feature type="compositionally biased region" description="Basic and acidic residues" evidence="2">
    <location>
        <begin position="468"/>
        <end position="480"/>
    </location>
</feature>
<dbReference type="PANTHER" id="PTHR23520:SF5">
    <property type="entry name" value="TRANSPORTER, PUTATIVE (AFU_ORTHOLOGUE AFUA_3G04000)-RELATED"/>
    <property type="match status" value="1"/>
</dbReference>
<dbReference type="Proteomes" id="UP000800235">
    <property type="component" value="Unassembled WGS sequence"/>
</dbReference>
<dbReference type="Gene3D" id="1.20.1250.20">
    <property type="entry name" value="MFS general substrate transporter like domains"/>
    <property type="match status" value="1"/>
</dbReference>
<feature type="region of interest" description="Disordered" evidence="2">
    <location>
        <begin position="468"/>
        <end position="516"/>
    </location>
</feature>
<evidence type="ECO:0000313" key="6">
    <source>
        <dbReference type="Proteomes" id="UP000800235"/>
    </source>
</evidence>
<feature type="transmembrane region" description="Helical" evidence="3">
    <location>
        <begin position="157"/>
        <end position="183"/>
    </location>
</feature>
<feature type="domain" description="Major facilitator superfamily (MFS) profile" evidence="4">
    <location>
        <begin position="27"/>
        <end position="464"/>
    </location>
</feature>
<feature type="transmembrane region" description="Helical" evidence="3">
    <location>
        <begin position="322"/>
        <end position="340"/>
    </location>
</feature>
<feature type="transmembrane region" description="Helical" evidence="3">
    <location>
        <begin position="36"/>
        <end position="53"/>
    </location>
</feature>
<evidence type="ECO:0000256" key="1">
    <source>
        <dbReference type="ARBA" id="ARBA00004141"/>
    </source>
</evidence>
<dbReference type="AlphaFoldDB" id="A0A9P4TWJ5"/>
<dbReference type="PANTHER" id="PTHR23520">
    <property type="entry name" value="TRANSPORTER, PUTATIVE (AFU_ORTHOLOGUE AFUA_3G04000)-RELATED"/>
    <property type="match status" value="1"/>
</dbReference>
<keyword evidence="3" id="KW-0472">Membrane</keyword>
<dbReference type="InterPro" id="IPR036259">
    <property type="entry name" value="MFS_trans_sf"/>
</dbReference>
<evidence type="ECO:0000256" key="3">
    <source>
        <dbReference type="SAM" id="Phobius"/>
    </source>
</evidence>
<dbReference type="GO" id="GO:0000329">
    <property type="term" value="C:fungal-type vacuole membrane"/>
    <property type="evidence" value="ECO:0007669"/>
    <property type="project" value="TreeGrafter"/>
</dbReference>
<keyword evidence="3" id="KW-0812">Transmembrane</keyword>
<accession>A0A9P4TWJ5</accession>
<dbReference type="GO" id="GO:0022857">
    <property type="term" value="F:transmembrane transporter activity"/>
    <property type="evidence" value="ECO:0007669"/>
    <property type="project" value="InterPro"/>
</dbReference>
<feature type="transmembrane region" description="Helical" evidence="3">
    <location>
        <begin position="434"/>
        <end position="458"/>
    </location>
</feature>
<dbReference type="Pfam" id="PF07690">
    <property type="entry name" value="MFS_1"/>
    <property type="match status" value="2"/>
</dbReference>
<feature type="transmembrane region" description="Helical" evidence="3">
    <location>
        <begin position="65"/>
        <end position="85"/>
    </location>
</feature>
<dbReference type="InterPro" id="IPR020846">
    <property type="entry name" value="MFS_dom"/>
</dbReference>
<evidence type="ECO:0000259" key="4">
    <source>
        <dbReference type="PROSITE" id="PS50850"/>
    </source>
</evidence>
<feature type="compositionally biased region" description="Basic and acidic residues" evidence="2">
    <location>
        <begin position="496"/>
        <end position="516"/>
    </location>
</feature>
<protein>
    <submittedName>
        <fullName evidence="5">MFS general substrate transporter</fullName>
    </submittedName>
</protein>
<dbReference type="OrthoDB" id="10027823at2759"/>
<dbReference type="SUPFAM" id="SSF103473">
    <property type="entry name" value="MFS general substrate transporter"/>
    <property type="match status" value="1"/>
</dbReference>
<name>A0A9P4TWJ5_9PEZI</name>
<comment type="caution">
    <text evidence="5">The sequence shown here is derived from an EMBL/GenBank/DDBJ whole genome shotgun (WGS) entry which is preliminary data.</text>
</comment>
<gene>
    <name evidence="5" type="ORF">EJ08DRAFT_616301</name>
</gene>
<feature type="region of interest" description="Disordered" evidence="2">
    <location>
        <begin position="229"/>
        <end position="250"/>
    </location>
</feature>
<organism evidence="5 6">
    <name type="scientific">Tothia fuscella</name>
    <dbReference type="NCBI Taxonomy" id="1048955"/>
    <lineage>
        <taxon>Eukaryota</taxon>
        <taxon>Fungi</taxon>
        <taxon>Dikarya</taxon>
        <taxon>Ascomycota</taxon>
        <taxon>Pezizomycotina</taxon>
        <taxon>Dothideomycetes</taxon>
        <taxon>Pleosporomycetidae</taxon>
        <taxon>Venturiales</taxon>
        <taxon>Cylindrosympodiaceae</taxon>
        <taxon>Tothia</taxon>
    </lineage>
</organism>
<dbReference type="InterPro" id="IPR011701">
    <property type="entry name" value="MFS"/>
</dbReference>
<comment type="subcellular location">
    <subcellularLocation>
        <location evidence="1">Membrane</location>
        <topology evidence="1">Multi-pass membrane protein</topology>
    </subcellularLocation>
</comment>
<keyword evidence="3" id="KW-1133">Transmembrane helix</keyword>
<dbReference type="EMBL" id="MU007062">
    <property type="protein sequence ID" value="KAF2427176.1"/>
    <property type="molecule type" value="Genomic_DNA"/>
</dbReference>
<keyword evidence="6" id="KW-1185">Reference proteome</keyword>
<feature type="transmembrane region" description="Helical" evidence="3">
    <location>
        <begin position="92"/>
        <end position="110"/>
    </location>
</feature>
<sequence length="516" mass="56527">MASTAFKPFKWLYAETGFSSVLSTGKDAWLVILSRSLRMFAFGFNALIMGLFFQELGYSDDAMGLFFTLTLLGDVLLSLFLTLVADQIGRRKILFGGSILMVLSGATFAWSDNYWILLVAAVLGVISPSGNEIGPFRAVEESILAGLTVPGTRTEVVTWYVVTATVGTSTGLVVCGNLVDWAMKDGGTESRGWTGRETYHFCFWIYSTVGVVNMVLALLLSNKCEVDGGERTRHPATEQDAFLGDESDEEAGISPAELRKSEKSPQKKSKFAQISPESRPILYKLCAIMSLDSFSSGMAAYSLINLYMDRKFSLPKGQLGDIMSITWFTAAFMNMFASALSRRIGLIKTMVFTHLPSAVFLALLPLPKTLTPTIGLLLARASLNSMDQAPRTAFIAAVVRPEERTAVMGIVNVGKILAQSGGPSLTGWLASRDLFGLAFVTAGVLKGCYDLGLLGMFVGMKLHRHERTGEREAEGYRAVDTEEQEEEEGEEEEEDPKSGDRKNHRRSDSYPLKETK</sequence>
<proteinExistence type="predicted"/>
<feature type="transmembrane region" description="Helical" evidence="3">
    <location>
        <begin position="203"/>
        <end position="221"/>
    </location>
</feature>
<evidence type="ECO:0000313" key="5">
    <source>
        <dbReference type="EMBL" id="KAF2427176.1"/>
    </source>
</evidence>
<dbReference type="PROSITE" id="PS50850">
    <property type="entry name" value="MFS"/>
    <property type="match status" value="1"/>
</dbReference>